<evidence type="ECO:0000313" key="2">
    <source>
        <dbReference type="Ensembl" id="ENSEBUP00000014149.1"/>
    </source>
</evidence>
<evidence type="ECO:0000256" key="1">
    <source>
        <dbReference type="SAM" id="Phobius"/>
    </source>
</evidence>
<name>A0A8C4QE56_EPTBU</name>
<keyword evidence="1" id="KW-0812">Transmembrane</keyword>
<organism evidence="2 3">
    <name type="scientific">Eptatretus burgeri</name>
    <name type="common">Inshore hagfish</name>
    <dbReference type="NCBI Taxonomy" id="7764"/>
    <lineage>
        <taxon>Eukaryota</taxon>
        <taxon>Metazoa</taxon>
        <taxon>Chordata</taxon>
        <taxon>Craniata</taxon>
        <taxon>Vertebrata</taxon>
        <taxon>Cyclostomata</taxon>
        <taxon>Myxini</taxon>
        <taxon>Myxiniformes</taxon>
        <taxon>Myxinidae</taxon>
        <taxon>Eptatretinae</taxon>
        <taxon>Eptatretus</taxon>
    </lineage>
</organism>
<dbReference type="Proteomes" id="UP000694388">
    <property type="component" value="Unplaced"/>
</dbReference>
<keyword evidence="3" id="KW-1185">Reference proteome</keyword>
<dbReference type="PANTHER" id="PTHR14549">
    <property type="entry name" value="TRANSMEMBRANE PROTEIN 223"/>
    <property type="match status" value="1"/>
</dbReference>
<dbReference type="GeneTree" id="ENSGT00390000012589"/>
<dbReference type="InterPro" id="IPR026100">
    <property type="entry name" value="Tmem223"/>
</dbReference>
<reference evidence="2" key="2">
    <citation type="submission" date="2025-09" db="UniProtKB">
        <authorList>
            <consortium name="Ensembl"/>
        </authorList>
    </citation>
    <scope>IDENTIFICATION</scope>
</reference>
<dbReference type="InterPro" id="IPR045325">
    <property type="entry name" value="TMEM70/TMEM186/TMEM223"/>
</dbReference>
<dbReference type="AlphaFoldDB" id="A0A8C4QE56"/>
<dbReference type="PANTHER" id="PTHR14549:SF2">
    <property type="entry name" value="TRANSMEMBRANE PROTEIN 223"/>
    <property type="match status" value="1"/>
</dbReference>
<feature type="transmembrane region" description="Helical" evidence="1">
    <location>
        <begin position="123"/>
        <end position="143"/>
    </location>
</feature>
<proteinExistence type="predicted"/>
<dbReference type="GO" id="GO:0005739">
    <property type="term" value="C:mitochondrion"/>
    <property type="evidence" value="ECO:0007669"/>
    <property type="project" value="TreeGrafter"/>
</dbReference>
<protein>
    <submittedName>
        <fullName evidence="2">Transmembrane protein 223</fullName>
    </submittedName>
</protein>
<accession>A0A8C4QE56</accession>
<keyword evidence="1" id="KW-0472">Membrane</keyword>
<dbReference type="Ensembl" id="ENSEBUT00000014725.1">
    <property type="protein sequence ID" value="ENSEBUP00000014149.1"/>
    <property type="gene ID" value="ENSEBUG00000008921.1"/>
</dbReference>
<dbReference type="OMA" id="PLEHISC"/>
<reference evidence="2" key="1">
    <citation type="submission" date="2025-08" db="UniProtKB">
        <authorList>
            <consortium name="Ensembl"/>
        </authorList>
    </citation>
    <scope>IDENTIFICATION</scope>
</reference>
<dbReference type="Pfam" id="PF06979">
    <property type="entry name" value="TMEM70"/>
    <property type="match status" value="1"/>
</dbReference>
<sequence>MITNYLKVVRGTAPFLVRPRSTDASRCATRGPPRSGLGFRATRVSAPTPACPRTRFPPNWSHVRGVVNARVVRDTLLFEHDKRTSFFVLGCFAASQFVFWVYLGHFAFTCLKDDADMSDADWTARFLTGKGRLILMGATVFSLRSVNRLVLRRGGEQLTFSTYLPFGISHSFTVPLRDVSCKVNAADMPTLLPVKVKNRPFFFLLDKKGMVSNQQLFNFTVGAYRTL</sequence>
<feature type="transmembrane region" description="Helical" evidence="1">
    <location>
        <begin position="86"/>
        <end position="103"/>
    </location>
</feature>
<keyword evidence="1" id="KW-1133">Transmembrane helix</keyword>
<dbReference type="GO" id="GO:0007399">
    <property type="term" value="P:nervous system development"/>
    <property type="evidence" value="ECO:0007669"/>
    <property type="project" value="TreeGrafter"/>
</dbReference>
<evidence type="ECO:0000313" key="3">
    <source>
        <dbReference type="Proteomes" id="UP000694388"/>
    </source>
</evidence>